<gene>
    <name evidence="2" type="ORF">KFK09_016374</name>
</gene>
<keyword evidence="3" id="KW-1185">Reference proteome</keyword>
<dbReference type="OrthoDB" id="10051712at2759"/>
<feature type="transmembrane region" description="Helical" evidence="1">
    <location>
        <begin position="125"/>
        <end position="147"/>
    </location>
</feature>
<dbReference type="Proteomes" id="UP000829196">
    <property type="component" value="Unassembled WGS sequence"/>
</dbReference>
<evidence type="ECO:0000313" key="3">
    <source>
        <dbReference type="Proteomes" id="UP000829196"/>
    </source>
</evidence>
<feature type="transmembrane region" description="Helical" evidence="1">
    <location>
        <begin position="86"/>
        <end position="104"/>
    </location>
</feature>
<dbReference type="EMBL" id="JAGYWB010000012">
    <property type="protein sequence ID" value="KAI0501429.1"/>
    <property type="molecule type" value="Genomic_DNA"/>
</dbReference>
<reference evidence="2" key="1">
    <citation type="journal article" date="2022" name="Front. Genet.">
        <title>Chromosome-Scale Assembly of the Dendrobium nobile Genome Provides Insights Into the Molecular Mechanism of the Biosynthesis of the Medicinal Active Ingredient of Dendrobium.</title>
        <authorList>
            <person name="Xu Q."/>
            <person name="Niu S.-C."/>
            <person name="Li K.-L."/>
            <person name="Zheng P.-J."/>
            <person name="Zhang X.-J."/>
            <person name="Jia Y."/>
            <person name="Liu Y."/>
            <person name="Niu Y.-X."/>
            <person name="Yu L.-H."/>
            <person name="Chen D.-F."/>
            <person name="Zhang G.-Q."/>
        </authorList>
    </citation>
    <scope>NUCLEOTIDE SEQUENCE</scope>
    <source>
        <tissue evidence="2">Leaf</tissue>
    </source>
</reference>
<keyword evidence="1" id="KW-0812">Transmembrane</keyword>
<proteinExistence type="predicted"/>
<protein>
    <submittedName>
        <fullName evidence="2">Uncharacterized protein</fullName>
    </submittedName>
</protein>
<name>A0A8T3AYI9_DENNO</name>
<comment type="caution">
    <text evidence="2">The sequence shown here is derived from an EMBL/GenBank/DDBJ whole genome shotgun (WGS) entry which is preliminary data.</text>
</comment>
<organism evidence="2 3">
    <name type="scientific">Dendrobium nobile</name>
    <name type="common">Orchid</name>
    <dbReference type="NCBI Taxonomy" id="94219"/>
    <lineage>
        <taxon>Eukaryota</taxon>
        <taxon>Viridiplantae</taxon>
        <taxon>Streptophyta</taxon>
        <taxon>Embryophyta</taxon>
        <taxon>Tracheophyta</taxon>
        <taxon>Spermatophyta</taxon>
        <taxon>Magnoliopsida</taxon>
        <taxon>Liliopsida</taxon>
        <taxon>Asparagales</taxon>
        <taxon>Orchidaceae</taxon>
        <taxon>Epidendroideae</taxon>
        <taxon>Malaxideae</taxon>
        <taxon>Dendrobiinae</taxon>
        <taxon>Dendrobium</taxon>
    </lineage>
</organism>
<evidence type="ECO:0000256" key="1">
    <source>
        <dbReference type="SAM" id="Phobius"/>
    </source>
</evidence>
<dbReference type="AlphaFoldDB" id="A0A8T3AYI9"/>
<evidence type="ECO:0000313" key="2">
    <source>
        <dbReference type="EMBL" id="KAI0501429.1"/>
    </source>
</evidence>
<keyword evidence="1" id="KW-0472">Membrane</keyword>
<accession>A0A8T3AYI9</accession>
<sequence>MQSSGIRWWSSRTHALGGGQIEARASGGAQVEVQASCGDSAEVQALGGGPTELRASSGGTAEIESSYGGLTEFSWKVPWDGQTGSLALYALPHVFLYGWFFKLIRSRFLLVVDVLGYDVARVRFLLSWLMATFGVNLLLPWLVGFAFPRRPSPFLCCRFRLDYFARTRVWIVTKESFFSSFDDDIVPLRFEVTAEVTIFLL</sequence>
<keyword evidence="1" id="KW-1133">Transmembrane helix</keyword>